<name>S9RCN4_SCHOY</name>
<dbReference type="Gene3D" id="2.130.10.10">
    <property type="entry name" value="YVTN repeat-like/Quinoprotein amine dehydrogenase"/>
    <property type="match status" value="1"/>
</dbReference>
<dbReference type="OMA" id="NMNHASV"/>
<dbReference type="Proteomes" id="UP000016088">
    <property type="component" value="Unassembled WGS sequence"/>
</dbReference>
<dbReference type="RefSeq" id="XP_013019174.1">
    <property type="nucleotide sequence ID" value="XM_013163720.1"/>
</dbReference>
<dbReference type="PANTHER" id="PTHR43991:SF9">
    <property type="entry name" value="DUF2415 DOMAIN-CONTAINING PROTEIN"/>
    <property type="match status" value="1"/>
</dbReference>
<sequence length="347" mass="39149">MTVVSSLNQSSLCLRDEIPKQHRAKVCSEHPQLKNLISTQYTGEEFNPIYYTNDYFIWKIYPNSEKVFQVGHMLTYQPVCLLGKCGYIASGGLAGQFDYWSPNLKHKHLELGPYYNNGIEIHKRLSDDQPEALISTNDRSVKVVDLTSGILTRNLRHHVNMNHASVSNDGRYMVCVGDSPDLFFYEITRSGDYMLRHTVQASTKDSSICTSISQNNEMFACASQDSSLSVFDVRYMKVPMLTKTTSQNQPDGSVRSCHFTPPNSGPLDLLLYTEGTRVSHLLDLRTNRDVELVLPDEENRPFSNSQGICGSCFADDGSSVYVASATHLYEWNIDKKSRKSFPSYAFA</sequence>
<dbReference type="VEuPathDB" id="FungiDB:SOCG_03810"/>
<dbReference type="GeneID" id="25032778"/>
<dbReference type="PANTHER" id="PTHR43991">
    <property type="entry name" value="WD REPEAT PROTEIN (AFU_ORTHOLOGUE AFUA_8G05640)-RELATED"/>
    <property type="match status" value="1"/>
</dbReference>
<dbReference type="OrthoDB" id="418169at2759"/>
<dbReference type="AlphaFoldDB" id="S9RCN4"/>
<dbReference type="InterPro" id="IPR036322">
    <property type="entry name" value="WD40_repeat_dom_sf"/>
</dbReference>
<dbReference type="InterPro" id="IPR015943">
    <property type="entry name" value="WD40/YVTN_repeat-like_dom_sf"/>
</dbReference>
<reference evidence="2 3" key="1">
    <citation type="journal article" date="2011" name="Science">
        <title>Comparative functional genomics of the fission yeasts.</title>
        <authorList>
            <person name="Rhind N."/>
            <person name="Chen Z."/>
            <person name="Yassour M."/>
            <person name="Thompson D.A."/>
            <person name="Haas B.J."/>
            <person name="Habib N."/>
            <person name="Wapinski I."/>
            <person name="Roy S."/>
            <person name="Lin M.F."/>
            <person name="Heiman D.I."/>
            <person name="Young S.K."/>
            <person name="Furuya K."/>
            <person name="Guo Y."/>
            <person name="Pidoux A."/>
            <person name="Chen H.M."/>
            <person name="Robbertse B."/>
            <person name="Goldberg J.M."/>
            <person name="Aoki K."/>
            <person name="Bayne E.H."/>
            <person name="Berlin A.M."/>
            <person name="Desjardins C.A."/>
            <person name="Dobbs E."/>
            <person name="Dukaj L."/>
            <person name="Fan L."/>
            <person name="FitzGerald M.G."/>
            <person name="French C."/>
            <person name="Gujja S."/>
            <person name="Hansen K."/>
            <person name="Keifenheim D."/>
            <person name="Levin J.Z."/>
            <person name="Mosher R.A."/>
            <person name="Mueller C.A."/>
            <person name="Pfiffner J."/>
            <person name="Priest M."/>
            <person name="Russ C."/>
            <person name="Smialowska A."/>
            <person name="Swoboda P."/>
            <person name="Sykes S.M."/>
            <person name="Vaughn M."/>
            <person name="Vengrova S."/>
            <person name="Yoder R."/>
            <person name="Zeng Q."/>
            <person name="Allshire R."/>
            <person name="Baulcombe D."/>
            <person name="Birren B.W."/>
            <person name="Brown W."/>
            <person name="Ekwall K."/>
            <person name="Kellis M."/>
            <person name="Leatherwood J."/>
            <person name="Levin H."/>
            <person name="Margalit H."/>
            <person name="Martienssen R."/>
            <person name="Nieduszynski C.A."/>
            <person name="Spatafora J.W."/>
            <person name="Friedman N."/>
            <person name="Dalgaard J.Z."/>
            <person name="Baumann P."/>
            <person name="Niki H."/>
            <person name="Regev A."/>
            <person name="Nusbaum C."/>
        </authorList>
    </citation>
    <scope>NUCLEOTIDE SEQUENCE [LARGE SCALE GENOMIC DNA]</scope>
    <source>
        <strain evidence="3">yFS286</strain>
    </source>
</reference>
<organism evidence="2 3">
    <name type="scientific">Schizosaccharomyces octosporus (strain yFS286)</name>
    <name type="common">Fission yeast</name>
    <name type="synonym">Octosporomyces octosporus</name>
    <dbReference type="NCBI Taxonomy" id="483514"/>
    <lineage>
        <taxon>Eukaryota</taxon>
        <taxon>Fungi</taxon>
        <taxon>Dikarya</taxon>
        <taxon>Ascomycota</taxon>
        <taxon>Taphrinomycotina</taxon>
        <taxon>Schizosaccharomycetes</taxon>
        <taxon>Schizosaccharomycetales</taxon>
        <taxon>Schizosaccharomycetaceae</taxon>
        <taxon>Schizosaccharomyces</taxon>
    </lineage>
</organism>
<keyword evidence="3" id="KW-1185">Reference proteome</keyword>
<dbReference type="EMBL" id="KE503207">
    <property type="protein sequence ID" value="EPX71874.1"/>
    <property type="molecule type" value="Genomic_DNA"/>
</dbReference>
<feature type="domain" description="DUF2415" evidence="1">
    <location>
        <begin position="252"/>
        <end position="295"/>
    </location>
</feature>
<dbReference type="InterPro" id="IPR019417">
    <property type="entry name" value="DUF2415"/>
</dbReference>
<gene>
    <name evidence="2" type="ORF">SOCG_03810</name>
</gene>
<dbReference type="HOGENOM" id="CLU_799638_0_0_1"/>
<evidence type="ECO:0000313" key="2">
    <source>
        <dbReference type="EMBL" id="EPX71874.1"/>
    </source>
</evidence>
<proteinExistence type="predicted"/>
<protein>
    <submittedName>
        <fullName evidence="2">WD40/YVTN repeat-like protein</fullName>
    </submittedName>
</protein>
<dbReference type="SUPFAM" id="SSF50978">
    <property type="entry name" value="WD40 repeat-like"/>
    <property type="match status" value="1"/>
</dbReference>
<dbReference type="Pfam" id="PF10313">
    <property type="entry name" value="DUF2415"/>
    <property type="match status" value="1"/>
</dbReference>
<accession>S9RCN4</accession>
<evidence type="ECO:0000259" key="1">
    <source>
        <dbReference type="Pfam" id="PF10313"/>
    </source>
</evidence>
<evidence type="ECO:0000313" key="3">
    <source>
        <dbReference type="Proteomes" id="UP000016088"/>
    </source>
</evidence>
<dbReference type="eggNOG" id="KOG4532">
    <property type="taxonomic scope" value="Eukaryota"/>
</dbReference>